<organism evidence="1 2">
    <name type="scientific">Aneurinibacillus danicus</name>
    <dbReference type="NCBI Taxonomy" id="267746"/>
    <lineage>
        <taxon>Bacteria</taxon>
        <taxon>Bacillati</taxon>
        <taxon>Bacillota</taxon>
        <taxon>Bacilli</taxon>
        <taxon>Bacillales</taxon>
        <taxon>Paenibacillaceae</taxon>
        <taxon>Aneurinibacillus group</taxon>
        <taxon>Aneurinibacillus</taxon>
    </lineage>
</organism>
<dbReference type="RefSeq" id="WP_146809073.1">
    <property type="nucleotide sequence ID" value="NZ_BJXX01000052.1"/>
</dbReference>
<reference evidence="1 2" key="1">
    <citation type="submission" date="2019-07" db="EMBL/GenBank/DDBJ databases">
        <title>Whole genome shotgun sequence of Aneurinibacillus danicus NBRC 102444.</title>
        <authorList>
            <person name="Hosoyama A."/>
            <person name="Uohara A."/>
            <person name="Ohji S."/>
            <person name="Ichikawa N."/>
        </authorList>
    </citation>
    <scope>NUCLEOTIDE SEQUENCE [LARGE SCALE GENOMIC DNA]</scope>
    <source>
        <strain evidence="1 2">NBRC 102444</strain>
    </source>
</reference>
<evidence type="ECO:0000313" key="1">
    <source>
        <dbReference type="EMBL" id="GEN33752.1"/>
    </source>
</evidence>
<sequence length="77" mass="9117">MFLSMAARARVRVSQLRFYVAYGRIQMQVWDTLNIDPNYLLDGKKCTNVLCSKCRQKEQLNNERIESIDKLLDEIDF</sequence>
<dbReference type="AlphaFoldDB" id="A0A511V935"/>
<proteinExistence type="predicted"/>
<protein>
    <submittedName>
        <fullName evidence="1">Uncharacterized protein</fullName>
    </submittedName>
</protein>
<comment type="caution">
    <text evidence="1">The sequence shown here is derived from an EMBL/GenBank/DDBJ whole genome shotgun (WGS) entry which is preliminary data.</text>
</comment>
<gene>
    <name evidence="1" type="ORF">ADA01nite_12120</name>
</gene>
<dbReference type="EMBL" id="BJXX01000052">
    <property type="protein sequence ID" value="GEN33752.1"/>
    <property type="molecule type" value="Genomic_DNA"/>
</dbReference>
<name>A0A511V935_9BACL</name>
<accession>A0A511V935</accession>
<evidence type="ECO:0000313" key="2">
    <source>
        <dbReference type="Proteomes" id="UP000321157"/>
    </source>
</evidence>
<dbReference type="Proteomes" id="UP000321157">
    <property type="component" value="Unassembled WGS sequence"/>
</dbReference>
<keyword evidence="2" id="KW-1185">Reference proteome</keyword>